<dbReference type="CDD" id="cd00093">
    <property type="entry name" value="HTH_XRE"/>
    <property type="match status" value="1"/>
</dbReference>
<accession>A0A6L9Y5I2</accession>
<comment type="caution">
    <text evidence="1">The sequence shown here is derived from an EMBL/GenBank/DDBJ whole genome shotgun (WGS) entry which is preliminary data.</text>
</comment>
<sequence length="106" mass="11507">MIINGIEFKPFDMAEELQTEEDIQVYINLVMEEDDPAELAHALGVIAKARGMTQIAKQAGIGRESLYKALREGANPRYGTIAKVLGALGLKLVAVPANNTHQESLS</sequence>
<dbReference type="Proteomes" id="UP000477651">
    <property type="component" value="Unassembled WGS sequence"/>
</dbReference>
<dbReference type="PANTHER" id="PTHR40275:SF1">
    <property type="entry name" value="SSL7038 PROTEIN"/>
    <property type="match status" value="1"/>
</dbReference>
<protein>
    <submittedName>
        <fullName evidence="1">Putative addiction module antidote protein</fullName>
    </submittedName>
</protein>
<dbReference type="Pfam" id="PF21716">
    <property type="entry name" value="dnstrm_HI1420"/>
    <property type="match status" value="1"/>
</dbReference>
<name>A0A6L9Y5I2_9BURK</name>
<evidence type="ECO:0000313" key="1">
    <source>
        <dbReference type="EMBL" id="NEN75720.1"/>
    </source>
</evidence>
<reference evidence="1 2" key="1">
    <citation type="submission" date="2020-02" db="EMBL/GenBank/DDBJ databases">
        <title>Pelistega sp. NLN82 were isolated from wild rodents of the Hainan Island.</title>
        <authorList>
            <person name="Niu N."/>
            <person name="Zhou J."/>
        </authorList>
    </citation>
    <scope>NUCLEOTIDE SEQUENCE [LARGE SCALE GENOMIC DNA]</scope>
    <source>
        <strain evidence="1 2">NLN82</strain>
    </source>
</reference>
<dbReference type="EMBL" id="JAAGYR010000008">
    <property type="protein sequence ID" value="NEN75720.1"/>
    <property type="molecule type" value="Genomic_DNA"/>
</dbReference>
<dbReference type="NCBIfam" id="TIGR02684">
    <property type="entry name" value="dnstrm_HI1420"/>
    <property type="match status" value="1"/>
</dbReference>
<dbReference type="InterPro" id="IPR001387">
    <property type="entry name" value="Cro/C1-type_HTH"/>
</dbReference>
<dbReference type="InterPro" id="IPR014057">
    <property type="entry name" value="HI1420"/>
</dbReference>
<proteinExistence type="predicted"/>
<evidence type="ECO:0000313" key="2">
    <source>
        <dbReference type="Proteomes" id="UP000477651"/>
    </source>
</evidence>
<dbReference type="PANTHER" id="PTHR40275">
    <property type="entry name" value="SSL7038 PROTEIN"/>
    <property type="match status" value="1"/>
</dbReference>
<keyword evidence="2" id="KW-1185">Reference proteome</keyword>
<dbReference type="GO" id="GO:0003677">
    <property type="term" value="F:DNA binding"/>
    <property type="evidence" value="ECO:0007669"/>
    <property type="project" value="InterPro"/>
</dbReference>
<dbReference type="AlphaFoldDB" id="A0A6L9Y5I2"/>
<gene>
    <name evidence="1" type="ORF">F9B74_05185</name>
</gene>
<dbReference type="RefSeq" id="WP_159990693.1">
    <property type="nucleotide sequence ID" value="NZ_CP047165.1"/>
</dbReference>
<dbReference type="Gene3D" id="1.10.260.40">
    <property type="entry name" value="lambda repressor-like DNA-binding domains"/>
    <property type="match status" value="1"/>
</dbReference>
<organism evidence="1 2">
    <name type="scientific">Pelistega ratti</name>
    <dbReference type="NCBI Taxonomy" id="2652177"/>
    <lineage>
        <taxon>Bacteria</taxon>
        <taxon>Pseudomonadati</taxon>
        <taxon>Pseudomonadota</taxon>
        <taxon>Betaproteobacteria</taxon>
        <taxon>Burkholderiales</taxon>
        <taxon>Alcaligenaceae</taxon>
        <taxon>Pelistega</taxon>
    </lineage>
</organism>
<dbReference type="InterPro" id="IPR010982">
    <property type="entry name" value="Lambda_DNA-bd_dom_sf"/>
</dbReference>
<dbReference type="SUPFAM" id="SSF47413">
    <property type="entry name" value="lambda repressor-like DNA-binding domains"/>
    <property type="match status" value="1"/>
</dbReference>